<dbReference type="Gene3D" id="3.90.1010.20">
    <property type="match status" value="1"/>
</dbReference>
<proteinExistence type="predicted"/>
<accession>A0ABS4FZV4</accession>
<dbReference type="SMART" id="SM00900">
    <property type="entry name" value="FMN_bind"/>
    <property type="match status" value="1"/>
</dbReference>
<keyword evidence="4" id="KW-1185">Reference proteome</keyword>
<evidence type="ECO:0000256" key="1">
    <source>
        <dbReference type="SAM" id="SignalP"/>
    </source>
</evidence>
<reference evidence="3 4" key="1">
    <citation type="submission" date="2021-03" db="EMBL/GenBank/DDBJ databases">
        <title>Genomic Encyclopedia of Type Strains, Phase IV (KMG-IV): sequencing the most valuable type-strain genomes for metagenomic binning, comparative biology and taxonomic classification.</title>
        <authorList>
            <person name="Goeker M."/>
        </authorList>
    </citation>
    <scope>NUCLEOTIDE SEQUENCE [LARGE SCALE GENOMIC DNA]</scope>
    <source>
        <strain evidence="3 4">DSM 6139</strain>
    </source>
</reference>
<name>A0ABS4FZV4_9CLOT</name>
<dbReference type="EMBL" id="JAGGKC010000001">
    <property type="protein sequence ID" value="MBP1917828.1"/>
    <property type="molecule type" value="Genomic_DNA"/>
</dbReference>
<protein>
    <submittedName>
        <fullName evidence="3">Uncharacterized protein with FMN-binding domain</fullName>
    </submittedName>
</protein>
<comment type="caution">
    <text evidence="3">The sequence shown here is derived from an EMBL/GenBank/DDBJ whole genome shotgun (WGS) entry which is preliminary data.</text>
</comment>
<dbReference type="InterPro" id="IPR007329">
    <property type="entry name" value="FMN-bd"/>
</dbReference>
<keyword evidence="1" id="KW-0732">Signal</keyword>
<dbReference type="Proteomes" id="UP001519271">
    <property type="component" value="Unassembled WGS sequence"/>
</dbReference>
<organism evidence="3 4">
    <name type="scientific">Youngiibacter multivorans</name>
    <dbReference type="NCBI Taxonomy" id="937251"/>
    <lineage>
        <taxon>Bacteria</taxon>
        <taxon>Bacillati</taxon>
        <taxon>Bacillota</taxon>
        <taxon>Clostridia</taxon>
        <taxon>Eubacteriales</taxon>
        <taxon>Clostridiaceae</taxon>
        <taxon>Youngiibacter</taxon>
    </lineage>
</organism>
<gene>
    <name evidence="3" type="ORF">J2Z34_000291</name>
</gene>
<dbReference type="Pfam" id="PF04205">
    <property type="entry name" value="FMN_bind"/>
    <property type="match status" value="1"/>
</dbReference>
<evidence type="ECO:0000313" key="4">
    <source>
        <dbReference type="Proteomes" id="UP001519271"/>
    </source>
</evidence>
<dbReference type="RefSeq" id="WP_209458066.1">
    <property type="nucleotide sequence ID" value="NZ_JAGGKC010000001.1"/>
</dbReference>
<feature type="domain" description="FMN-binding" evidence="2">
    <location>
        <begin position="35"/>
        <end position="109"/>
    </location>
</feature>
<feature type="chain" id="PRO_5047526655" evidence="1">
    <location>
        <begin position="25"/>
        <end position="558"/>
    </location>
</feature>
<feature type="signal peptide" evidence="1">
    <location>
        <begin position="1"/>
        <end position="24"/>
    </location>
</feature>
<sequence>MKKLTAIMLTAAMIASLSACGTKAETKTLTGTGKGYGGDVTVTVTMEGTKITKVEAKGDKETQGIGSNAITQLPAKFVEKNSADVDVVAGATVSSRGLIYAVKNALDPKANPWPIVDNTKPGEVTADTIFHGLGFSNVARTGPGKDDTDTQVWSLNNVYADVLFDKDGKILYSYIDQLEVASPNYDGAGMPHLSGWPGQGGYNFDENHDEKVDGKTTDTDDNFKAEVALWKTKRQRGAEYKVGISTWQDQMNSFQKMFVGMTIAEIEAWNKKFTSDRNGRPLKAGSEDAADKAKYDALTAAEKADLAEITATATISLTDAHGNIIEAIKNAYANKQQLKITEAASSGFGVSFMPRIGPGKDDTDTQVYSFNEVVVNTLFDKDGKIAYIHIDQIEVASPNYDGAGMPHFSGWPGQGGYNFDENHDEKVDGKTPDTEDNFKAEVKLWKSKRERGADYKVGISTWHEQMDAFEKLFTGKTVAEIETWFKKYTSDRNGRPLKAGSEDAADKAKYDALTAAEKADLAEVTASATMSLNDAHGNIIEAIKASFANKEPLVLKVK</sequence>
<evidence type="ECO:0000259" key="2">
    <source>
        <dbReference type="SMART" id="SM00900"/>
    </source>
</evidence>
<dbReference type="PROSITE" id="PS51257">
    <property type="entry name" value="PROKAR_LIPOPROTEIN"/>
    <property type="match status" value="1"/>
</dbReference>
<evidence type="ECO:0000313" key="3">
    <source>
        <dbReference type="EMBL" id="MBP1917828.1"/>
    </source>
</evidence>